<protein>
    <submittedName>
        <fullName evidence="1">Uncharacterized protein</fullName>
    </submittedName>
</protein>
<evidence type="ECO:0000313" key="1">
    <source>
        <dbReference type="EMBL" id="JAH45645.1"/>
    </source>
</evidence>
<name>A0A0E9SY93_ANGAN</name>
<sequence length="51" mass="5839">MEIKFSHTCEHSLYLSQFIWLFMCFCDHVYMCACSTCACVGMCCYACGDCV</sequence>
<accession>A0A0E9SY93</accession>
<dbReference type="EMBL" id="GBXM01062932">
    <property type="protein sequence ID" value="JAH45645.1"/>
    <property type="molecule type" value="Transcribed_RNA"/>
</dbReference>
<proteinExistence type="predicted"/>
<dbReference type="AlphaFoldDB" id="A0A0E9SY93"/>
<reference evidence="1" key="2">
    <citation type="journal article" date="2015" name="Fish Shellfish Immunol.">
        <title>Early steps in the European eel (Anguilla anguilla)-Vibrio vulnificus interaction in the gills: Role of the RtxA13 toxin.</title>
        <authorList>
            <person name="Callol A."/>
            <person name="Pajuelo D."/>
            <person name="Ebbesson L."/>
            <person name="Teles M."/>
            <person name="MacKenzie S."/>
            <person name="Amaro C."/>
        </authorList>
    </citation>
    <scope>NUCLEOTIDE SEQUENCE</scope>
</reference>
<organism evidence="1">
    <name type="scientific">Anguilla anguilla</name>
    <name type="common">European freshwater eel</name>
    <name type="synonym">Muraena anguilla</name>
    <dbReference type="NCBI Taxonomy" id="7936"/>
    <lineage>
        <taxon>Eukaryota</taxon>
        <taxon>Metazoa</taxon>
        <taxon>Chordata</taxon>
        <taxon>Craniata</taxon>
        <taxon>Vertebrata</taxon>
        <taxon>Euteleostomi</taxon>
        <taxon>Actinopterygii</taxon>
        <taxon>Neopterygii</taxon>
        <taxon>Teleostei</taxon>
        <taxon>Anguilliformes</taxon>
        <taxon>Anguillidae</taxon>
        <taxon>Anguilla</taxon>
    </lineage>
</organism>
<reference evidence="1" key="1">
    <citation type="submission" date="2014-11" db="EMBL/GenBank/DDBJ databases">
        <authorList>
            <person name="Amaro Gonzalez C."/>
        </authorList>
    </citation>
    <scope>NUCLEOTIDE SEQUENCE</scope>
</reference>